<sequence>MWLCVDRPSSPGRISTGVGDLYST</sequence>
<dbReference type="AlphaFoldDB" id="A0A381QXY7"/>
<dbReference type="EMBL" id="UINC01001552">
    <property type="protein sequence ID" value="SUZ83489.1"/>
    <property type="molecule type" value="Genomic_DNA"/>
</dbReference>
<reference evidence="1" key="1">
    <citation type="submission" date="2018-05" db="EMBL/GenBank/DDBJ databases">
        <authorList>
            <person name="Lanie J.A."/>
            <person name="Ng W.-L."/>
            <person name="Kazmierczak K.M."/>
            <person name="Andrzejewski T.M."/>
            <person name="Davidsen T.M."/>
            <person name="Wayne K.J."/>
            <person name="Tettelin H."/>
            <person name="Glass J.I."/>
            <person name="Rusch D."/>
            <person name="Podicherti R."/>
            <person name="Tsui H.-C.T."/>
            <person name="Winkler M.E."/>
        </authorList>
    </citation>
    <scope>NUCLEOTIDE SEQUENCE</scope>
</reference>
<protein>
    <submittedName>
        <fullName evidence="1">Uncharacterized protein</fullName>
    </submittedName>
</protein>
<name>A0A381QXY7_9ZZZZ</name>
<organism evidence="1">
    <name type="scientific">marine metagenome</name>
    <dbReference type="NCBI Taxonomy" id="408172"/>
    <lineage>
        <taxon>unclassified sequences</taxon>
        <taxon>metagenomes</taxon>
        <taxon>ecological metagenomes</taxon>
    </lineage>
</organism>
<proteinExistence type="predicted"/>
<gene>
    <name evidence="1" type="ORF">METZ01_LOCUS36343</name>
</gene>
<accession>A0A381QXY7</accession>
<evidence type="ECO:0000313" key="1">
    <source>
        <dbReference type="EMBL" id="SUZ83489.1"/>
    </source>
</evidence>